<accession>A0ABW5LZG0</accession>
<dbReference type="Proteomes" id="UP001597508">
    <property type="component" value="Unassembled WGS sequence"/>
</dbReference>
<evidence type="ECO:0000313" key="1">
    <source>
        <dbReference type="EMBL" id="MFD2568732.1"/>
    </source>
</evidence>
<gene>
    <name evidence="1" type="ORF">ACFSRZ_15260</name>
</gene>
<comment type="caution">
    <text evidence="1">The sequence shown here is derived from an EMBL/GenBank/DDBJ whole genome shotgun (WGS) entry which is preliminary data.</text>
</comment>
<proteinExistence type="predicted"/>
<sequence length="69" mass="8495">MNYRKYILEILRDHQPMTIHKFDRLFYQNNSRLISWLTTVKELVHEQLIKEEPLRITSKGIYELENMTD</sequence>
<evidence type="ECO:0008006" key="3">
    <source>
        <dbReference type="Google" id="ProtNLM"/>
    </source>
</evidence>
<name>A0ABW5LZG0_9FLAO</name>
<reference evidence="2" key="1">
    <citation type="journal article" date="2019" name="Int. J. Syst. Evol. Microbiol.">
        <title>The Global Catalogue of Microorganisms (GCM) 10K type strain sequencing project: providing services to taxonomists for standard genome sequencing and annotation.</title>
        <authorList>
            <consortium name="The Broad Institute Genomics Platform"/>
            <consortium name="The Broad Institute Genome Sequencing Center for Infectious Disease"/>
            <person name="Wu L."/>
            <person name="Ma J."/>
        </authorList>
    </citation>
    <scope>NUCLEOTIDE SEQUENCE [LARGE SCALE GENOMIC DNA]</scope>
    <source>
        <strain evidence="2">KCTC 52127</strain>
    </source>
</reference>
<keyword evidence="2" id="KW-1185">Reference proteome</keyword>
<dbReference type="EMBL" id="JBHULH010000012">
    <property type="protein sequence ID" value="MFD2568732.1"/>
    <property type="molecule type" value="Genomic_DNA"/>
</dbReference>
<evidence type="ECO:0000313" key="2">
    <source>
        <dbReference type="Proteomes" id="UP001597508"/>
    </source>
</evidence>
<protein>
    <recommendedName>
        <fullName evidence="3">ArnR1-like winged helix-turn-helix domain-containing protein</fullName>
    </recommendedName>
</protein>
<organism evidence="1 2">
    <name type="scientific">Pseudotenacibaculum haliotis</name>
    <dbReference type="NCBI Taxonomy" id="1862138"/>
    <lineage>
        <taxon>Bacteria</taxon>
        <taxon>Pseudomonadati</taxon>
        <taxon>Bacteroidota</taxon>
        <taxon>Flavobacteriia</taxon>
        <taxon>Flavobacteriales</taxon>
        <taxon>Flavobacteriaceae</taxon>
        <taxon>Pseudotenacibaculum</taxon>
    </lineage>
</organism>
<dbReference type="RefSeq" id="WP_379667439.1">
    <property type="nucleotide sequence ID" value="NZ_JBHULH010000012.1"/>
</dbReference>